<dbReference type="Pfam" id="PF13472">
    <property type="entry name" value="Lipase_GDSL_2"/>
    <property type="match status" value="1"/>
</dbReference>
<organism evidence="2 3">
    <name type="scientific">Jeotgalibacillus campisalis</name>
    <dbReference type="NCBI Taxonomy" id="220754"/>
    <lineage>
        <taxon>Bacteria</taxon>
        <taxon>Bacillati</taxon>
        <taxon>Bacillota</taxon>
        <taxon>Bacilli</taxon>
        <taxon>Bacillales</taxon>
        <taxon>Caryophanaceae</taxon>
        <taxon>Jeotgalibacillus</taxon>
    </lineage>
</organism>
<sequence>MKKAIVVGFILFMLIIAGAVLAGGLKNEEQPIEHKEMVALGDSLTRGVGDQGQGYSDNLENLLTKNQHQTVTVHNYGIPGQQSDGLLEQIKDENIRERINKAEYVIMFIGTNDLIEGNGGDLTDLDLPAIERSKNDYESNIKEILSIIRDENQTVPILMLGLYNPYPDMEELNEIVQDWNRTTVQVIDKKEKIKFISTIGLFEEKSTEYFSDKLHPNHKGYMLITEKIVEEYDF</sequence>
<evidence type="ECO:0000313" key="2">
    <source>
        <dbReference type="EMBL" id="KIL47960.1"/>
    </source>
</evidence>
<dbReference type="AlphaFoldDB" id="A0A0C2RCE8"/>
<dbReference type="Proteomes" id="UP000031972">
    <property type="component" value="Unassembled WGS sequence"/>
</dbReference>
<feature type="domain" description="SGNH hydrolase-type esterase" evidence="1">
    <location>
        <begin position="39"/>
        <end position="221"/>
    </location>
</feature>
<accession>A0A0C2RCE8</accession>
<dbReference type="PANTHER" id="PTHR30383">
    <property type="entry name" value="THIOESTERASE 1/PROTEASE 1/LYSOPHOSPHOLIPASE L1"/>
    <property type="match status" value="1"/>
</dbReference>
<dbReference type="PATRIC" id="fig|220754.4.peg.2143"/>
<reference evidence="2 3" key="1">
    <citation type="submission" date="2015-01" db="EMBL/GenBank/DDBJ databases">
        <title>Jeotgalibacillus campisalis genome sequencing.</title>
        <authorList>
            <person name="Goh K.M."/>
            <person name="Chan K.-G."/>
            <person name="Yaakop A.S."/>
            <person name="Ee R."/>
            <person name="Gan H.M."/>
            <person name="Chan C.S."/>
        </authorList>
    </citation>
    <scope>NUCLEOTIDE SEQUENCE [LARGE SCALE GENOMIC DNA]</scope>
    <source>
        <strain evidence="2 3">SF-57</strain>
    </source>
</reference>
<dbReference type="InterPro" id="IPR051532">
    <property type="entry name" value="Ester_Hydrolysis_Enzymes"/>
</dbReference>
<dbReference type="Gene3D" id="3.40.50.1110">
    <property type="entry name" value="SGNH hydrolase"/>
    <property type="match status" value="1"/>
</dbReference>
<dbReference type="InterPro" id="IPR013830">
    <property type="entry name" value="SGNH_hydro"/>
</dbReference>
<dbReference type="OrthoDB" id="252349at2"/>
<dbReference type="PANTHER" id="PTHR30383:SF27">
    <property type="entry name" value="SPORE GERMINATION LIPASE LIPC"/>
    <property type="match status" value="1"/>
</dbReference>
<dbReference type="RefSeq" id="WP_052476953.1">
    <property type="nucleotide sequence ID" value="NZ_JXRR01000014.1"/>
</dbReference>
<comment type="caution">
    <text evidence="2">The sequence shown here is derived from an EMBL/GenBank/DDBJ whole genome shotgun (WGS) entry which is preliminary data.</text>
</comment>
<keyword evidence="3" id="KW-1185">Reference proteome</keyword>
<keyword evidence="2" id="KW-0378">Hydrolase</keyword>
<gene>
    <name evidence="2" type="ORF">KR50_21270</name>
</gene>
<protein>
    <submittedName>
        <fullName evidence="2">GDSL-like lipase/acylhydrolase</fullName>
    </submittedName>
</protein>
<dbReference type="EMBL" id="JXRR01000014">
    <property type="protein sequence ID" value="KIL47960.1"/>
    <property type="molecule type" value="Genomic_DNA"/>
</dbReference>
<dbReference type="InterPro" id="IPR036514">
    <property type="entry name" value="SGNH_hydro_sf"/>
</dbReference>
<name>A0A0C2RCE8_9BACL</name>
<dbReference type="GO" id="GO:0004622">
    <property type="term" value="F:phosphatidylcholine lysophospholipase activity"/>
    <property type="evidence" value="ECO:0007669"/>
    <property type="project" value="TreeGrafter"/>
</dbReference>
<proteinExistence type="predicted"/>
<dbReference type="SUPFAM" id="SSF52266">
    <property type="entry name" value="SGNH hydrolase"/>
    <property type="match status" value="1"/>
</dbReference>
<evidence type="ECO:0000313" key="3">
    <source>
        <dbReference type="Proteomes" id="UP000031972"/>
    </source>
</evidence>
<evidence type="ECO:0000259" key="1">
    <source>
        <dbReference type="Pfam" id="PF13472"/>
    </source>
</evidence>